<proteinExistence type="predicted"/>
<dbReference type="Proteomes" id="UP000276133">
    <property type="component" value="Unassembled WGS sequence"/>
</dbReference>
<evidence type="ECO:0000313" key="3">
    <source>
        <dbReference type="Proteomes" id="UP000276133"/>
    </source>
</evidence>
<name>A0A3M7S4Y8_BRAPC</name>
<dbReference type="AlphaFoldDB" id="A0A3M7S4Y8"/>
<comment type="caution">
    <text evidence="2">The sequence shown here is derived from an EMBL/GenBank/DDBJ whole genome shotgun (WGS) entry which is preliminary data.</text>
</comment>
<gene>
    <name evidence="2" type="ORF">BpHYR1_001234</name>
</gene>
<evidence type="ECO:0000256" key="1">
    <source>
        <dbReference type="SAM" id="MobiDB-lite"/>
    </source>
</evidence>
<protein>
    <submittedName>
        <fullName evidence="2">Uncharacterized protein</fullName>
    </submittedName>
</protein>
<feature type="region of interest" description="Disordered" evidence="1">
    <location>
        <begin position="1"/>
        <end position="149"/>
    </location>
</feature>
<organism evidence="2 3">
    <name type="scientific">Brachionus plicatilis</name>
    <name type="common">Marine rotifer</name>
    <name type="synonym">Brachionus muelleri</name>
    <dbReference type="NCBI Taxonomy" id="10195"/>
    <lineage>
        <taxon>Eukaryota</taxon>
        <taxon>Metazoa</taxon>
        <taxon>Spiralia</taxon>
        <taxon>Gnathifera</taxon>
        <taxon>Rotifera</taxon>
        <taxon>Eurotatoria</taxon>
        <taxon>Monogononta</taxon>
        <taxon>Pseudotrocha</taxon>
        <taxon>Ploima</taxon>
        <taxon>Brachionidae</taxon>
        <taxon>Brachionus</taxon>
    </lineage>
</organism>
<reference evidence="2 3" key="1">
    <citation type="journal article" date="2018" name="Sci. Rep.">
        <title>Genomic signatures of local adaptation to the degree of environmental predictability in rotifers.</title>
        <authorList>
            <person name="Franch-Gras L."/>
            <person name="Hahn C."/>
            <person name="Garcia-Roger E.M."/>
            <person name="Carmona M.J."/>
            <person name="Serra M."/>
            <person name="Gomez A."/>
        </authorList>
    </citation>
    <scope>NUCLEOTIDE SEQUENCE [LARGE SCALE GENOMIC DNA]</scope>
    <source>
        <strain evidence="2">HYR1</strain>
    </source>
</reference>
<dbReference type="EMBL" id="REGN01002032">
    <property type="protein sequence ID" value="RNA30861.1"/>
    <property type="molecule type" value="Genomic_DNA"/>
</dbReference>
<evidence type="ECO:0000313" key="2">
    <source>
        <dbReference type="EMBL" id="RNA30861.1"/>
    </source>
</evidence>
<feature type="compositionally biased region" description="Polar residues" evidence="1">
    <location>
        <begin position="1"/>
        <end position="20"/>
    </location>
</feature>
<feature type="compositionally biased region" description="Acidic residues" evidence="1">
    <location>
        <begin position="60"/>
        <end position="87"/>
    </location>
</feature>
<keyword evidence="3" id="KW-1185">Reference proteome</keyword>
<accession>A0A3M7S4Y8</accession>
<sequence length="149" mass="16694">MSKSSNQRSYSVAKNESNVCSDMDAVNALLSMKSRASSMPAANKGRRKQLLKPPTKRMEDDEDSDDLADELDTSDYDFEARDEDSADESMLHIDESVCESEDGSEKRKCDDGDDDDDQNSETRKKSKNESQMNPLLELSRAALIVEDQN</sequence>